<dbReference type="AlphaFoldDB" id="A0A8S1QRJ9"/>
<evidence type="ECO:0000313" key="2">
    <source>
        <dbReference type="Proteomes" id="UP000692954"/>
    </source>
</evidence>
<dbReference type="EMBL" id="CAJJDN010000113">
    <property type="protein sequence ID" value="CAD8117210.1"/>
    <property type="molecule type" value="Genomic_DNA"/>
</dbReference>
<sequence length="292" mass="34826">MDIKQNLISFLTELKSKEINDDTFDWLETHINKGDQSIIHQLILNIGDHFNDQQYVLNGFQGLIKIFDINPQALVQQIKETKMTAQILVHYLCEIEWNKWNENGLQLLLLSFEDNHYHHLILKLSNQQMIQLVNNILNYFGQGDNAEIFSILIQLLFVFYENQEIILVIIQHENARFFQEFLLEYLNHTKNNVSKPLFLIETILKLDKDFFYVNDFKILQQLSIRQIYDGTEYERQLYLRNLKIIIQYGNQENILGDQILEAVRMVQITYTDEYCKKKCLSIIENLMKKQNK</sequence>
<name>A0A8S1QRJ9_9CILI</name>
<dbReference type="Proteomes" id="UP000692954">
    <property type="component" value="Unassembled WGS sequence"/>
</dbReference>
<organism evidence="1 2">
    <name type="scientific">Paramecium sonneborni</name>
    <dbReference type="NCBI Taxonomy" id="65129"/>
    <lineage>
        <taxon>Eukaryota</taxon>
        <taxon>Sar</taxon>
        <taxon>Alveolata</taxon>
        <taxon>Ciliophora</taxon>
        <taxon>Intramacronucleata</taxon>
        <taxon>Oligohymenophorea</taxon>
        <taxon>Peniculida</taxon>
        <taxon>Parameciidae</taxon>
        <taxon>Paramecium</taxon>
    </lineage>
</organism>
<accession>A0A8S1QRJ9</accession>
<proteinExistence type="predicted"/>
<reference evidence="1" key="1">
    <citation type="submission" date="2021-01" db="EMBL/GenBank/DDBJ databases">
        <authorList>
            <consortium name="Genoscope - CEA"/>
            <person name="William W."/>
        </authorList>
    </citation>
    <scope>NUCLEOTIDE SEQUENCE</scope>
</reference>
<keyword evidence="2" id="KW-1185">Reference proteome</keyword>
<dbReference type="OrthoDB" id="291966at2759"/>
<protein>
    <submittedName>
        <fullName evidence="1">Uncharacterized protein</fullName>
    </submittedName>
</protein>
<gene>
    <name evidence="1" type="ORF">PSON_ATCC_30995.1.T1130074</name>
</gene>
<comment type="caution">
    <text evidence="1">The sequence shown here is derived from an EMBL/GenBank/DDBJ whole genome shotgun (WGS) entry which is preliminary data.</text>
</comment>
<evidence type="ECO:0000313" key="1">
    <source>
        <dbReference type="EMBL" id="CAD8117210.1"/>
    </source>
</evidence>